<comment type="caution">
    <text evidence="2">The sequence shown here is derived from an EMBL/GenBank/DDBJ whole genome shotgun (WGS) entry which is preliminary data.</text>
</comment>
<sequence>MVAPESAQPRRRRLWRLPGVDAAAADQDADDEDEAARAARAGRLSRAVTRWLTRATAAAAAACAAGGPALPPVTEDMLQRRACRLALRLWPGRPAAALVTPAFLDEVRARAGPTPPPSPPPPPPPRDALQQAAAGLTPEQTYWLVAFPLDWRRLPGLDCPGEPRERVWLVGAASRSGWHRTRLLLLGAAWRPRGLGHVDMRSQPVVYAGGGAGAPTKDLLAWWFRTEFVPAALAVNPSGALLVSEGLGCLARGDPVPPAAAASPPEAAALDAELLANELRVHYASLLLLHMAASGLAPHAFMAALTLRDAFPLLHRAWLAVRSETFERCWAEAGDEPPPEAAAAEDTAEAEKPPRLRTPPVTLSRRAGGGEADRMLLQHLQWLAHNVGLEVSDRDLAAWVREDVETAEKEEPEEPPPADEEDDKQEAEADADEVPGPGEAAEHLRAALRWMETLPLEPGVLMAVRDVMLMAQQASGAGRGARGPGAWRRQRCSAGAGGAGGGAPSSSYLPGRPRRPATHAPPLTRSGKPSEAGASSLGRRPLN</sequence>
<evidence type="ECO:0000313" key="2">
    <source>
        <dbReference type="EMBL" id="KAJ1521637.1"/>
    </source>
</evidence>
<organism evidence="2 3">
    <name type="scientific">Megalurothrips usitatus</name>
    <name type="common">bean blossom thrips</name>
    <dbReference type="NCBI Taxonomy" id="439358"/>
    <lineage>
        <taxon>Eukaryota</taxon>
        <taxon>Metazoa</taxon>
        <taxon>Ecdysozoa</taxon>
        <taxon>Arthropoda</taxon>
        <taxon>Hexapoda</taxon>
        <taxon>Insecta</taxon>
        <taxon>Pterygota</taxon>
        <taxon>Neoptera</taxon>
        <taxon>Paraneoptera</taxon>
        <taxon>Thysanoptera</taxon>
        <taxon>Terebrantia</taxon>
        <taxon>Thripoidea</taxon>
        <taxon>Thripidae</taxon>
        <taxon>Megalurothrips</taxon>
    </lineage>
</organism>
<feature type="compositionally biased region" description="Pro residues" evidence="1">
    <location>
        <begin position="113"/>
        <end position="126"/>
    </location>
</feature>
<keyword evidence="3" id="KW-1185">Reference proteome</keyword>
<feature type="region of interest" description="Disordered" evidence="1">
    <location>
        <begin position="475"/>
        <end position="543"/>
    </location>
</feature>
<evidence type="ECO:0000256" key="1">
    <source>
        <dbReference type="SAM" id="MobiDB-lite"/>
    </source>
</evidence>
<reference evidence="2" key="1">
    <citation type="submission" date="2022-12" db="EMBL/GenBank/DDBJ databases">
        <title>Chromosome-level genome assembly of the bean flower thrips Megalurothrips usitatus.</title>
        <authorList>
            <person name="Ma L."/>
            <person name="Liu Q."/>
            <person name="Li H."/>
            <person name="Cai W."/>
        </authorList>
    </citation>
    <scope>NUCLEOTIDE SEQUENCE</scope>
    <source>
        <strain evidence="2">Cailab_2022a</strain>
    </source>
</reference>
<feature type="region of interest" description="Disordered" evidence="1">
    <location>
        <begin position="404"/>
        <end position="437"/>
    </location>
</feature>
<feature type="compositionally biased region" description="Acidic residues" evidence="1">
    <location>
        <begin position="410"/>
        <end position="433"/>
    </location>
</feature>
<feature type="region of interest" description="Disordered" evidence="1">
    <location>
        <begin position="108"/>
        <end position="131"/>
    </location>
</feature>
<dbReference type="Proteomes" id="UP001075354">
    <property type="component" value="Chromosome 13"/>
</dbReference>
<gene>
    <name evidence="2" type="ORF">ONE63_003284</name>
</gene>
<accession>A0AAV7XAT9</accession>
<dbReference type="AlphaFoldDB" id="A0AAV7XAT9"/>
<proteinExistence type="predicted"/>
<protein>
    <submittedName>
        <fullName evidence="2">Uncharacterized protein</fullName>
    </submittedName>
</protein>
<feature type="region of interest" description="Disordered" evidence="1">
    <location>
        <begin position="331"/>
        <end position="367"/>
    </location>
</feature>
<dbReference type="EMBL" id="JAPTSV010000013">
    <property type="protein sequence ID" value="KAJ1521637.1"/>
    <property type="molecule type" value="Genomic_DNA"/>
</dbReference>
<evidence type="ECO:0000313" key="3">
    <source>
        <dbReference type="Proteomes" id="UP001075354"/>
    </source>
</evidence>
<name>A0AAV7XAT9_9NEOP</name>